<evidence type="ECO:0000313" key="1">
    <source>
        <dbReference type="EMBL" id="SHE96935.1"/>
    </source>
</evidence>
<name>A0A1M4XU13_9FIRM</name>
<dbReference type="AlphaFoldDB" id="A0A1M4XU13"/>
<dbReference type="EMBL" id="FQTY01000013">
    <property type="protein sequence ID" value="SHE96935.1"/>
    <property type="molecule type" value="Genomic_DNA"/>
</dbReference>
<evidence type="ECO:0000313" key="2">
    <source>
        <dbReference type="Proteomes" id="UP000184114"/>
    </source>
</evidence>
<dbReference type="PANTHER" id="PTHR43524:SF1">
    <property type="entry name" value="RADICAL SAM SUPERFAMILY PROTEIN"/>
    <property type="match status" value="1"/>
</dbReference>
<gene>
    <name evidence="1" type="ORF">SAMN02745784_02385</name>
</gene>
<reference evidence="2" key="1">
    <citation type="submission" date="2016-11" db="EMBL/GenBank/DDBJ databases">
        <authorList>
            <person name="Varghese N."/>
            <person name="Submissions S."/>
        </authorList>
    </citation>
    <scope>NUCLEOTIDE SEQUENCE [LARGE SCALE GENOMIC DNA]</scope>
    <source>
        <strain evidence="2">DSM 18095</strain>
    </source>
</reference>
<organism evidence="1 2">
    <name type="scientific">Tissierella praeacuta DSM 18095</name>
    <dbReference type="NCBI Taxonomy" id="1123404"/>
    <lineage>
        <taxon>Bacteria</taxon>
        <taxon>Bacillati</taxon>
        <taxon>Bacillota</taxon>
        <taxon>Tissierellia</taxon>
        <taxon>Tissierellales</taxon>
        <taxon>Tissierellaceae</taxon>
        <taxon>Tissierella</taxon>
    </lineage>
</organism>
<dbReference type="RefSeq" id="WP_072976562.1">
    <property type="nucleotide sequence ID" value="NZ_FQTY01000013.1"/>
</dbReference>
<keyword evidence="2" id="KW-1185">Reference proteome</keyword>
<dbReference type="Proteomes" id="UP000184114">
    <property type="component" value="Unassembled WGS sequence"/>
</dbReference>
<accession>A0A1M4XU13</accession>
<dbReference type="STRING" id="1123404.SAMN02745784_02385"/>
<proteinExistence type="predicted"/>
<protein>
    <submittedName>
        <fullName evidence="1">Uncharacterized protein</fullName>
    </submittedName>
</protein>
<dbReference type="GeneID" id="90993863"/>
<sequence length="323" mass="37850">MEDKLTRVMLEIAIERAFKEIELKSKRGIRNLVDLGAHFAKGRFQKDFYNIAQIMLENENSPYYKLIFNIVQNVDHNILKTFGINLGLNSWTYGAKKIRQYEEKKGYNVPWTIIFDFTNPKNDILDYNKIENIINEGKSIGLYSYIFFLDNNENRFKGLIEILKSNKDCAFIVFVNPIILAEEYVLELKNIGNILLSINIRDNNPFFDSKILLLKKNKLLFGVHMIYDNNDVKSILNNSWAMDVVNLDCAFAFLIPSLECSEEIVVSINKYIKDAKTNQKYPVFLIDFYKDINHVNKTISQEYYLMEFLPDETFLYTSLLQLL</sequence>
<dbReference type="PANTHER" id="PTHR43524">
    <property type="entry name" value="RADICAL SAM SUPERFAMILY PROTEIN"/>
    <property type="match status" value="1"/>
</dbReference>